<gene>
    <name evidence="2" type="ORF">KI659_14765</name>
</gene>
<dbReference type="EMBL" id="JAHCMY010000010">
    <property type="protein sequence ID" value="MBS9525278.1"/>
    <property type="molecule type" value="Genomic_DNA"/>
</dbReference>
<dbReference type="CDD" id="cd06223">
    <property type="entry name" value="PRTases_typeI"/>
    <property type="match status" value="1"/>
</dbReference>
<name>A0AAP2G642_9BACT</name>
<protein>
    <submittedName>
        <fullName evidence="2">Phosphoribosyltransferase</fullName>
    </submittedName>
</protein>
<keyword evidence="2" id="KW-0808">Transferase</keyword>
<dbReference type="GO" id="GO:0016757">
    <property type="term" value="F:glycosyltransferase activity"/>
    <property type="evidence" value="ECO:0007669"/>
    <property type="project" value="UniProtKB-KW"/>
</dbReference>
<dbReference type="RefSeq" id="WP_213946137.1">
    <property type="nucleotide sequence ID" value="NZ_JAHCMY010000010.1"/>
</dbReference>
<dbReference type="AlphaFoldDB" id="A0AAP2G642"/>
<evidence type="ECO:0000313" key="3">
    <source>
        <dbReference type="Proteomes" id="UP001319104"/>
    </source>
</evidence>
<keyword evidence="2" id="KW-0328">Glycosyltransferase</keyword>
<proteinExistence type="predicted"/>
<evidence type="ECO:0000259" key="1">
    <source>
        <dbReference type="Pfam" id="PF00156"/>
    </source>
</evidence>
<dbReference type="SUPFAM" id="SSF53271">
    <property type="entry name" value="PRTase-like"/>
    <property type="match status" value="1"/>
</dbReference>
<dbReference type="Proteomes" id="UP001319104">
    <property type="component" value="Unassembled WGS sequence"/>
</dbReference>
<dbReference type="Gene3D" id="3.30.1310.20">
    <property type="entry name" value="PRTase-like"/>
    <property type="match status" value="1"/>
</dbReference>
<dbReference type="Gene3D" id="3.40.50.2020">
    <property type="match status" value="1"/>
</dbReference>
<evidence type="ECO:0000313" key="2">
    <source>
        <dbReference type="EMBL" id="MBS9525278.1"/>
    </source>
</evidence>
<comment type="caution">
    <text evidence="2">The sequence shown here is derived from an EMBL/GenBank/DDBJ whole genome shotgun (WGS) entry which is preliminary data.</text>
</comment>
<dbReference type="InterPro" id="IPR029057">
    <property type="entry name" value="PRTase-like"/>
</dbReference>
<dbReference type="InterPro" id="IPR000836">
    <property type="entry name" value="PRTase_dom"/>
</dbReference>
<organism evidence="2 3">
    <name type="scientific">Litoribacter ruber</name>
    <dbReference type="NCBI Taxonomy" id="702568"/>
    <lineage>
        <taxon>Bacteria</taxon>
        <taxon>Pseudomonadati</taxon>
        <taxon>Bacteroidota</taxon>
        <taxon>Cytophagia</taxon>
        <taxon>Cytophagales</taxon>
        <taxon>Cyclobacteriaceae</taxon>
        <taxon>Litoribacter</taxon>
    </lineage>
</organism>
<reference evidence="2 3" key="1">
    <citation type="submission" date="2021-05" db="EMBL/GenBank/DDBJ databases">
        <authorList>
            <person name="Zhang Z.D."/>
            <person name="Osman G."/>
        </authorList>
    </citation>
    <scope>NUCLEOTIDE SEQUENCE [LARGE SCALE GENOMIC DNA]</scope>
    <source>
        <strain evidence="2 3">KCTC 32217</strain>
    </source>
</reference>
<keyword evidence="3" id="KW-1185">Reference proteome</keyword>
<feature type="domain" description="Phosphoribosyltransferase" evidence="1">
    <location>
        <begin position="23"/>
        <end position="172"/>
    </location>
</feature>
<dbReference type="Pfam" id="PF00156">
    <property type="entry name" value="Pribosyltran"/>
    <property type="match status" value="1"/>
</dbReference>
<accession>A0AAP2G642</accession>
<sequence length="217" mass="24310">MIKDRKEAAEKLAPMLDRFKPLEPIVLGIPRGGTEVAYLVSKHLGAPMYLAITKRLSLKGKKESTIGALAEDDSLVLTDVAKTTIPKPEINRYIAEAKKEIRKRISLYRKDEELPSLKNRTVIIVDDGVATGNTVMATIELCRNRDAGKIILATPIAGESLCKRLKKKVDEIVVLKTPFFFRSIEQAYKDFEPLNDADVLKIINQYQEEKEGESPSE</sequence>